<name>A0A0E9RXC7_ANGAN</name>
<evidence type="ECO:0000313" key="1">
    <source>
        <dbReference type="EMBL" id="JAH33035.1"/>
    </source>
</evidence>
<dbReference type="EMBL" id="GBXM01075542">
    <property type="protein sequence ID" value="JAH33035.1"/>
    <property type="molecule type" value="Transcribed_RNA"/>
</dbReference>
<sequence length="27" mass="3250">MIYFCYLPMKEPGCFTVSMLIAPHMYY</sequence>
<accession>A0A0E9RXC7</accession>
<organism evidence="1">
    <name type="scientific">Anguilla anguilla</name>
    <name type="common">European freshwater eel</name>
    <name type="synonym">Muraena anguilla</name>
    <dbReference type="NCBI Taxonomy" id="7936"/>
    <lineage>
        <taxon>Eukaryota</taxon>
        <taxon>Metazoa</taxon>
        <taxon>Chordata</taxon>
        <taxon>Craniata</taxon>
        <taxon>Vertebrata</taxon>
        <taxon>Euteleostomi</taxon>
        <taxon>Actinopterygii</taxon>
        <taxon>Neopterygii</taxon>
        <taxon>Teleostei</taxon>
        <taxon>Anguilliformes</taxon>
        <taxon>Anguillidae</taxon>
        <taxon>Anguilla</taxon>
    </lineage>
</organism>
<proteinExistence type="predicted"/>
<reference evidence="1" key="2">
    <citation type="journal article" date="2015" name="Fish Shellfish Immunol.">
        <title>Early steps in the European eel (Anguilla anguilla)-Vibrio vulnificus interaction in the gills: Role of the RtxA13 toxin.</title>
        <authorList>
            <person name="Callol A."/>
            <person name="Pajuelo D."/>
            <person name="Ebbesson L."/>
            <person name="Teles M."/>
            <person name="MacKenzie S."/>
            <person name="Amaro C."/>
        </authorList>
    </citation>
    <scope>NUCLEOTIDE SEQUENCE</scope>
</reference>
<dbReference type="AlphaFoldDB" id="A0A0E9RXC7"/>
<reference evidence="1" key="1">
    <citation type="submission" date="2014-11" db="EMBL/GenBank/DDBJ databases">
        <authorList>
            <person name="Amaro Gonzalez C."/>
        </authorList>
    </citation>
    <scope>NUCLEOTIDE SEQUENCE</scope>
</reference>
<protein>
    <submittedName>
        <fullName evidence="1">Uncharacterized protein</fullName>
    </submittedName>
</protein>